<dbReference type="InterPro" id="IPR020806">
    <property type="entry name" value="PKS_PP-bd"/>
</dbReference>
<evidence type="ECO:0000256" key="1">
    <source>
        <dbReference type="ARBA" id="ARBA00001957"/>
    </source>
</evidence>
<dbReference type="FunFam" id="3.30.300.30:FF:000015">
    <property type="entry name" value="Nonribosomal peptide synthase SidD"/>
    <property type="match status" value="2"/>
</dbReference>
<dbReference type="InterPro" id="IPR042099">
    <property type="entry name" value="ANL_N_sf"/>
</dbReference>
<dbReference type="NCBIfam" id="NF003417">
    <property type="entry name" value="PRK04813.1"/>
    <property type="match status" value="2"/>
</dbReference>
<dbReference type="GO" id="GO:0000036">
    <property type="term" value="F:acyl carrier activity"/>
    <property type="evidence" value="ECO:0007669"/>
    <property type="project" value="TreeGrafter"/>
</dbReference>
<organism evidence="7 8">
    <name type="scientific">Aliivibrio fischeri</name>
    <name type="common">Vibrio fischeri</name>
    <dbReference type="NCBI Taxonomy" id="668"/>
    <lineage>
        <taxon>Bacteria</taxon>
        <taxon>Pseudomonadati</taxon>
        <taxon>Pseudomonadota</taxon>
        <taxon>Gammaproteobacteria</taxon>
        <taxon>Vibrionales</taxon>
        <taxon>Vibrionaceae</taxon>
        <taxon>Aliivibrio</taxon>
    </lineage>
</organism>
<dbReference type="Gene3D" id="3.30.559.30">
    <property type="entry name" value="Nonribosomal peptide synthetase, condensation domain"/>
    <property type="match status" value="2"/>
</dbReference>
<feature type="coiled-coil region" evidence="5">
    <location>
        <begin position="1194"/>
        <end position="1221"/>
    </location>
</feature>
<proteinExistence type="predicted"/>
<dbReference type="Gene3D" id="3.40.50.12780">
    <property type="entry name" value="N-terminal domain of ligase-like"/>
    <property type="match status" value="2"/>
</dbReference>
<evidence type="ECO:0000256" key="3">
    <source>
        <dbReference type="ARBA" id="ARBA00022553"/>
    </source>
</evidence>
<dbReference type="InterPro" id="IPR036736">
    <property type="entry name" value="ACP-like_sf"/>
</dbReference>
<keyword evidence="2" id="KW-0596">Phosphopantetheine</keyword>
<dbReference type="GO" id="GO:0044550">
    <property type="term" value="P:secondary metabolite biosynthetic process"/>
    <property type="evidence" value="ECO:0007669"/>
    <property type="project" value="TreeGrafter"/>
</dbReference>
<dbReference type="FunFam" id="3.30.559.30:FF:000006">
    <property type="entry name" value="Yersiniabactin polyketide/non-ribosomal peptide synthetase"/>
    <property type="match status" value="2"/>
</dbReference>
<name>A0A844P6Z0_ALIFS</name>
<dbReference type="SUPFAM" id="SSF52777">
    <property type="entry name" value="CoA-dependent acyltransferases"/>
    <property type="match status" value="4"/>
</dbReference>
<dbReference type="Gene3D" id="3.30.559.10">
    <property type="entry name" value="Chloramphenicol acetyltransferase-like domain"/>
    <property type="match status" value="2"/>
</dbReference>
<dbReference type="InterPro" id="IPR023213">
    <property type="entry name" value="CAT-like_dom_sf"/>
</dbReference>
<dbReference type="InterPro" id="IPR010071">
    <property type="entry name" value="AA_adenyl_dom"/>
</dbReference>
<keyword evidence="3" id="KW-0597">Phosphoprotein</keyword>
<keyword evidence="5" id="KW-0175">Coiled coil</keyword>
<dbReference type="Pfam" id="PF00501">
    <property type="entry name" value="AMP-binding"/>
    <property type="match status" value="2"/>
</dbReference>
<accession>A0A844P6Z0</accession>
<dbReference type="InterPro" id="IPR045851">
    <property type="entry name" value="AMP-bd_C_sf"/>
</dbReference>
<dbReference type="SUPFAM" id="SSF56801">
    <property type="entry name" value="Acetyl-CoA synthetase-like"/>
    <property type="match status" value="2"/>
</dbReference>
<feature type="domain" description="Carrier" evidence="6">
    <location>
        <begin position="1"/>
        <end position="75"/>
    </location>
</feature>
<dbReference type="NCBIfam" id="TIGR01733">
    <property type="entry name" value="AA-adenyl-dom"/>
    <property type="match status" value="2"/>
</dbReference>
<feature type="domain" description="Carrier" evidence="6">
    <location>
        <begin position="2110"/>
        <end position="2184"/>
    </location>
</feature>
<feature type="domain" description="Carrier" evidence="6">
    <location>
        <begin position="1066"/>
        <end position="1141"/>
    </location>
</feature>
<dbReference type="Pfam" id="PF00668">
    <property type="entry name" value="Condensation"/>
    <property type="match status" value="2"/>
</dbReference>
<dbReference type="InterPro" id="IPR001242">
    <property type="entry name" value="Condensation_dom"/>
</dbReference>
<dbReference type="GO" id="GO:0005737">
    <property type="term" value="C:cytoplasm"/>
    <property type="evidence" value="ECO:0007669"/>
    <property type="project" value="TreeGrafter"/>
</dbReference>
<dbReference type="InterPro" id="IPR009081">
    <property type="entry name" value="PP-bd_ACP"/>
</dbReference>
<dbReference type="InterPro" id="IPR006162">
    <property type="entry name" value="Ppantetheine_attach_site"/>
</dbReference>
<dbReference type="GO" id="GO:0016874">
    <property type="term" value="F:ligase activity"/>
    <property type="evidence" value="ECO:0007669"/>
    <property type="project" value="UniProtKB-KW"/>
</dbReference>
<evidence type="ECO:0000256" key="2">
    <source>
        <dbReference type="ARBA" id="ARBA00022450"/>
    </source>
</evidence>
<dbReference type="InterPro" id="IPR000873">
    <property type="entry name" value="AMP-dep_synth/lig_dom"/>
</dbReference>
<protein>
    <submittedName>
        <fullName evidence="7">Amino acid adenylation domain-containing protein</fullName>
    </submittedName>
</protein>
<dbReference type="PANTHER" id="PTHR45527">
    <property type="entry name" value="NONRIBOSOMAL PEPTIDE SYNTHETASE"/>
    <property type="match status" value="1"/>
</dbReference>
<dbReference type="SMART" id="SM00823">
    <property type="entry name" value="PKS_PP"/>
    <property type="match status" value="2"/>
</dbReference>
<comment type="caution">
    <text evidence="7">The sequence shown here is derived from an EMBL/GenBank/DDBJ whole genome shotgun (WGS) entry which is preliminary data.</text>
</comment>
<dbReference type="CDD" id="cd12114">
    <property type="entry name" value="A_NRPS_TlmIV_like"/>
    <property type="match status" value="2"/>
</dbReference>
<dbReference type="FunFam" id="3.30.559.10:FF:000023">
    <property type="entry name" value="Non-ribosomal peptide synthetase"/>
    <property type="match status" value="2"/>
</dbReference>
<dbReference type="GO" id="GO:0031177">
    <property type="term" value="F:phosphopantetheine binding"/>
    <property type="evidence" value="ECO:0007669"/>
    <property type="project" value="InterPro"/>
</dbReference>
<dbReference type="PROSITE" id="PS00012">
    <property type="entry name" value="PHOSPHOPANTETHEINE"/>
    <property type="match status" value="2"/>
</dbReference>
<dbReference type="PANTHER" id="PTHR45527:SF10">
    <property type="entry name" value="PYOCHELIN SYNTHASE PCHF"/>
    <property type="match status" value="1"/>
</dbReference>
<dbReference type="FunFam" id="3.40.50.12780:FF:000012">
    <property type="entry name" value="Non-ribosomal peptide synthetase"/>
    <property type="match status" value="2"/>
</dbReference>
<dbReference type="InterPro" id="IPR057737">
    <property type="entry name" value="Condensation_MtbB-like"/>
</dbReference>
<dbReference type="SUPFAM" id="SSF47336">
    <property type="entry name" value="ACP-like"/>
    <property type="match status" value="3"/>
</dbReference>
<evidence type="ECO:0000313" key="7">
    <source>
        <dbReference type="EMBL" id="MUK51038.1"/>
    </source>
</evidence>
<dbReference type="CDD" id="cd19535">
    <property type="entry name" value="Cyc_NRPS"/>
    <property type="match status" value="2"/>
</dbReference>
<dbReference type="PROSITE" id="PS50075">
    <property type="entry name" value="CARRIER"/>
    <property type="match status" value="3"/>
</dbReference>
<dbReference type="Proteomes" id="UP000448038">
    <property type="component" value="Unassembled WGS sequence"/>
</dbReference>
<dbReference type="PROSITE" id="PS00455">
    <property type="entry name" value="AMP_BINDING"/>
    <property type="match status" value="2"/>
</dbReference>
<sequence>MEQTKALLFEQVSAALGRDINGINTDADLVSLGLNSVQIMTLVGQLRKHKIKVKFAELIKQPTLSTWLQLAPFQQAESHVSKEATEAEINTEQALTLDPNAPFDLAPMQHAYWVGRDPQQYLGGVAAHFYHEFDGIGTSINPTKLEVAVRALMARHGMLRVQILDDGQQRIPAEVQWSGLTVHNLSSLTDDKVATALEQIRAHLSHRQLRIEQGEVFDVQLTLTPTGSRLHINLDMVAADAFSLRVLLTDLAHLYLKLDHQLPQLNYSFPEYQAARKQRQHSPERLQQKAIAQAYWQSRTDELPGSPVLPMAIGNSDKDMNKVVRRHCQLSAQDKDLLSQQAAVHGLTLPMVLAATLAEVLTVFSENDDFLLNLPLFNREPINDQVQHLVGDFTSSILLSWRGSLDNSFVERTKRLQQSFRQDVAHSSYAGIEVLRDLSRKQGKTVYAPVVFTSALGLGELFSKTVRNAFGDVNWIISQGPQVWLDVQVMELDEGISINWDAREAAFAPGVLDDMFGLFGKLLTKLTKSESQWHTSLNSLLSVQQLQAREKVNSTSNTQPTKLLHNGFFQQALANPNQTAAIYQERSISYDELATGALKLASYLAQQGIKNGDLVAISLPKGPEQIIAVMAVLTIGAAYLPLGIDQPALRRDAILAQSQARFIIDNTAVADECPKYEINNKIDPQQLAYVIFTSGSTGTPKGVEITHAAAWNTISDINHKYQVNADDRVLAVSALDFDLSVYDLFGLLSVGGALVLIDEHERRNAERWHQLVRSHKVSIWNTVPALLDMLLTLDNNTQLTDLRLILTSGDWVGLDLPDRLHQVSADCRFIVLGGATEASIWSNYFEVSHVDAAWRSIPYGYPLAEQKFRVVDKRSRDCPDWVAGELWIGGSGVAKGYCGQPELSAQKFVQHNDETWYRTGDLGRYWPNACLEFLGRDDNQVKIRGHRIELSEIESALLSHRLINQAAALVTSRGIVALVTLTNTEDSQIIASQTAENLTLMELSAVSGTLQDLPNYLQQRLTGAMLPAELGCLASFPLTANGKVDRQVLQHLANKTAVVKSNASEQALTPIEQKITQVWAEFLAVDNIQRDSNFFTLGGDSLLATRIVRHLREQGFSGVNLAAMFSAKDLADFASGIELNAVSASSTLTTVDWQEDKANRYLPFPPTEVQKAYWLGRDPEFILGGIGCHFYREYQVEDLDIARLEQTINRLIQRHEMLRAVFDDAGQQRILSDVPHFNIDLTEVNDSAELAYKQLRDDCAQQVFDPSRWPLFDVRAVRCGNSTRIAFGLDNLILDAFSIIMFYRELNQLYLQPELALDDIQLSFRDYVTQVLPNTESIFDTDEVAEQLVAAKQYWQNKLPELPPAPQLPLACAPESITQPKFVRLQQHIEQGDWQKLEAQATQYGITSSSLLLTAFSEVLSVWSQRPDLSLNLTLFDRREVHQDIYKVMGDFTSLTLIGYQPQAQDNWLSRLQQVQQEVGQALEHRDISSVDLMRELARRNPTGDTGMPVVFTSALGIPGGTSADQQGPLQQPIWALTQTPQVWLDHQVVEVNGGVLLNWDLVDGLFPADMCEQMFDAYIQLLTWAMTADWQHKPPHLLPTKQRQLRAKVNCTTDKKYAQNLAAEFFQCAKTTPDLTALKWQGENSLTYAELADKALRVANWLQTQGVTEGELVAVNLTKGPEQIAAVLGVLAAGAAYLPIGVDQPQARQQIILNRAKVTKVLTADNLPLCLQVSPLSEPNLSTADQLAYVIFTSGSTGEPKGVAISHQAAWNTIAEINEKFSVTQQDTVLALSALDFDLSVYDIFGLLSVGGCLVLIDEGARRDAEYWQQLINQHQITIWNTVPALLDMLLTFSDSQDLSCLRVVLNSGDWIGLDLPHRLQQASPNCQFIALGGATETAIWSNSFTVEQVEPNWPSIPYGYPLRNQAFRVIDSQGRDCPDWVPGELWIGGDSVALGYFGDPELTAERFVQDQGKTWYRTGDMGRYWANACLEFLGRQDNQVKLRGHRIELGEIEVRLTNHGQIQQAVALIHQQQLVAAFVTASSHSDAFDKSELHQYLSSYLPSYMVPECLLNIESIPLTANGKVDRKAIVALANARASEQVHDKTAMALQTEEQKLVAALWQPLLNVNKITPEQSFFELGGDSLMATRFIEQLKQQGYQLALRRLFAAPMLADVANAMTALVQDDVEEGEI</sequence>
<dbReference type="GO" id="GO:0043041">
    <property type="term" value="P:amino acid activation for nonribosomal peptide biosynthetic process"/>
    <property type="evidence" value="ECO:0007669"/>
    <property type="project" value="TreeGrafter"/>
</dbReference>
<keyword evidence="4" id="KW-0436">Ligase</keyword>
<dbReference type="Gene3D" id="3.30.300.30">
    <property type="match status" value="2"/>
</dbReference>
<comment type="cofactor">
    <cofactor evidence="1">
        <name>pantetheine 4'-phosphate</name>
        <dbReference type="ChEBI" id="CHEBI:47942"/>
    </cofactor>
</comment>
<gene>
    <name evidence="7" type="ORF">GNP88_18005</name>
</gene>
<dbReference type="Gene3D" id="1.10.1200.10">
    <property type="entry name" value="ACP-like"/>
    <property type="match status" value="3"/>
</dbReference>
<dbReference type="Pfam" id="PF00550">
    <property type="entry name" value="PP-binding"/>
    <property type="match status" value="3"/>
</dbReference>
<evidence type="ECO:0000313" key="8">
    <source>
        <dbReference type="Proteomes" id="UP000448038"/>
    </source>
</evidence>
<evidence type="ECO:0000259" key="6">
    <source>
        <dbReference type="PROSITE" id="PS50075"/>
    </source>
</evidence>
<dbReference type="EMBL" id="WOBN01000033">
    <property type="protein sequence ID" value="MUK51038.1"/>
    <property type="molecule type" value="Genomic_DNA"/>
</dbReference>
<dbReference type="InterPro" id="IPR020845">
    <property type="entry name" value="AMP-binding_CS"/>
</dbReference>
<evidence type="ECO:0000256" key="4">
    <source>
        <dbReference type="ARBA" id="ARBA00022598"/>
    </source>
</evidence>
<evidence type="ECO:0000256" key="5">
    <source>
        <dbReference type="SAM" id="Coils"/>
    </source>
</evidence>
<reference evidence="7 8" key="1">
    <citation type="submission" date="2019-11" db="EMBL/GenBank/DDBJ databases">
        <title>Using colonization assays and comparative genomics to discover symbiosis behaviors and factors in Vibrio fischeri.</title>
        <authorList>
            <person name="Bongrand C."/>
            <person name="Moriano-Gutierrez S."/>
            <person name="Arevalo P."/>
            <person name="Mcfall-Ngai M."/>
            <person name="Visick K."/>
            <person name="Polz M.F."/>
            <person name="Ruby E.G."/>
        </authorList>
    </citation>
    <scope>NUCLEOTIDE SEQUENCE [LARGE SCALE GENOMIC DNA]</scope>
    <source>
        <strain evidence="8">emors.4.1</strain>
    </source>
</reference>